<dbReference type="EMBL" id="AP017470">
    <property type="protein sequence ID" value="BBB33072.1"/>
    <property type="molecule type" value="Genomic_DNA"/>
</dbReference>
<keyword evidence="1" id="KW-0812">Transmembrane</keyword>
<sequence>MKKIISIMTIIALTMVSCHRVYVGGGAAYPTGNGYVSVGGSVDTDDSGAAIVAASLLGILIGSAIYNDVHSYREKGLSAYDINIKPKDADIYLDGLYVGKADDFDGSPKFLVVKPGTHTITAKKPGYKTYTVRVSINPGEQINLNKHLEPAPVYSENKELVNNNFESPKVKKEENKVDKVFVRFNVRDLNAKVYLDDTFVGTIGEIKKLHKPLIVETTVNYIYIETKGAKIQFSLEKLIKEQGRHIVIDTQF</sequence>
<keyword evidence="1" id="KW-1133">Transmembrane helix</keyword>
<dbReference type="RefSeq" id="WP_201327371.1">
    <property type="nucleotide sequence ID" value="NZ_AP017470.1"/>
</dbReference>
<dbReference type="Proteomes" id="UP000595564">
    <property type="component" value="Chromosome"/>
</dbReference>
<dbReference type="GO" id="GO:0030246">
    <property type="term" value="F:carbohydrate binding"/>
    <property type="evidence" value="ECO:0007669"/>
    <property type="project" value="InterPro"/>
</dbReference>
<protein>
    <recommendedName>
        <fullName evidence="2">PEGA domain-containing protein</fullName>
    </recommendedName>
</protein>
<proteinExistence type="predicted"/>
<dbReference type="InterPro" id="IPR013229">
    <property type="entry name" value="PEGA"/>
</dbReference>
<keyword evidence="1" id="KW-0472">Membrane</keyword>
<name>A0A7R6PUS5_9BACT</name>
<keyword evidence="4" id="KW-1185">Reference proteome</keyword>
<dbReference type="Pfam" id="PF08308">
    <property type="entry name" value="PEGA"/>
    <property type="match status" value="1"/>
</dbReference>
<dbReference type="AlphaFoldDB" id="A0A7R6PUS5"/>
<feature type="domain" description="PEGA" evidence="2">
    <location>
        <begin position="82"/>
        <end position="151"/>
    </location>
</feature>
<dbReference type="InterPro" id="IPR013784">
    <property type="entry name" value="Carb-bd-like_fold"/>
</dbReference>
<evidence type="ECO:0000256" key="1">
    <source>
        <dbReference type="SAM" id="Phobius"/>
    </source>
</evidence>
<evidence type="ECO:0000313" key="4">
    <source>
        <dbReference type="Proteomes" id="UP000595564"/>
    </source>
</evidence>
<accession>A0A7R6PUS5</accession>
<dbReference type="PROSITE" id="PS51257">
    <property type="entry name" value="PROKAR_LIPOPROTEIN"/>
    <property type="match status" value="1"/>
</dbReference>
<reference evidence="3 4" key="1">
    <citation type="journal article" date="2012" name="Extremophiles">
        <title>Thermotomaculum hydrothermale gen. nov., sp. nov., a novel heterotrophic thermophile within the phylum Acidobacteria from a deep-sea hydrothermal vent chimney in the Southern Okinawa Trough.</title>
        <authorList>
            <person name="Izumi H."/>
            <person name="Nunoura T."/>
            <person name="Miyazaki M."/>
            <person name="Mino S."/>
            <person name="Toki T."/>
            <person name="Takai K."/>
            <person name="Sako Y."/>
            <person name="Sawabe T."/>
            <person name="Nakagawa S."/>
        </authorList>
    </citation>
    <scope>NUCLEOTIDE SEQUENCE [LARGE SCALE GENOMIC DNA]</scope>
    <source>
        <strain evidence="3 4">AC55</strain>
    </source>
</reference>
<evidence type="ECO:0000259" key="2">
    <source>
        <dbReference type="Pfam" id="PF08308"/>
    </source>
</evidence>
<organism evidence="3 4">
    <name type="scientific">Thermotomaculum hydrothermale</name>
    <dbReference type="NCBI Taxonomy" id="981385"/>
    <lineage>
        <taxon>Bacteria</taxon>
        <taxon>Pseudomonadati</taxon>
        <taxon>Acidobacteriota</taxon>
        <taxon>Holophagae</taxon>
        <taxon>Thermotomaculales</taxon>
        <taxon>Thermotomaculaceae</taxon>
        <taxon>Thermotomaculum</taxon>
    </lineage>
</organism>
<feature type="transmembrane region" description="Helical" evidence="1">
    <location>
        <begin position="47"/>
        <end position="66"/>
    </location>
</feature>
<dbReference type="SUPFAM" id="SSF49452">
    <property type="entry name" value="Starch-binding domain-like"/>
    <property type="match status" value="1"/>
</dbReference>
<dbReference type="PANTHER" id="PTHR36194">
    <property type="entry name" value="S-LAYER-LIKE PROTEIN"/>
    <property type="match status" value="1"/>
</dbReference>
<evidence type="ECO:0000313" key="3">
    <source>
        <dbReference type="EMBL" id="BBB33072.1"/>
    </source>
</evidence>
<dbReference type="Gene3D" id="2.60.40.1120">
    <property type="entry name" value="Carboxypeptidase-like, regulatory domain"/>
    <property type="match status" value="1"/>
</dbReference>
<dbReference type="PANTHER" id="PTHR36194:SF1">
    <property type="entry name" value="S-LAYER-LIKE PROTEIN"/>
    <property type="match status" value="1"/>
</dbReference>
<dbReference type="KEGG" id="thyd:TTHT_1582"/>
<gene>
    <name evidence="3" type="ORF">TTHT_1582</name>
</gene>